<reference evidence="1" key="1">
    <citation type="submission" date="2020-02" db="EMBL/GenBank/DDBJ databases">
        <authorList>
            <person name="Meier V. D."/>
        </authorList>
    </citation>
    <scope>NUCLEOTIDE SEQUENCE</scope>
    <source>
        <strain evidence="1">AVDCRST_MAG18</strain>
    </source>
</reference>
<gene>
    <name evidence="1" type="ORF">AVDCRST_MAG18-2250</name>
</gene>
<evidence type="ECO:0000313" key="1">
    <source>
        <dbReference type="EMBL" id="CAA9573421.1"/>
    </source>
</evidence>
<proteinExistence type="predicted"/>
<protein>
    <submittedName>
        <fullName evidence="1">Uncharacterized protein</fullName>
    </submittedName>
</protein>
<name>A0A6J4VER6_9BACT</name>
<organism evidence="1">
    <name type="scientific">uncultured Thermomicrobiales bacterium</name>
    <dbReference type="NCBI Taxonomy" id="1645740"/>
    <lineage>
        <taxon>Bacteria</taxon>
        <taxon>Pseudomonadati</taxon>
        <taxon>Thermomicrobiota</taxon>
        <taxon>Thermomicrobia</taxon>
        <taxon>Thermomicrobiales</taxon>
        <taxon>environmental samples</taxon>
    </lineage>
</organism>
<sequence>MQPTVCELARHARSVLIPPCSATSLNRSLSAGLRSLR</sequence>
<dbReference type="EMBL" id="CADCWN010000170">
    <property type="protein sequence ID" value="CAA9573421.1"/>
    <property type="molecule type" value="Genomic_DNA"/>
</dbReference>
<dbReference type="AlphaFoldDB" id="A0A6J4VER6"/>
<accession>A0A6J4VER6</accession>